<gene>
    <name evidence="5" type="ORF">NCGR_LOCUS44128</name>
</gene>
<dbReference type="InterPro" id="IPR002885">
    <property type="entry name" value="PPR_rpt"/>
</dbReference>
<reference evidence="5" key="1">
    <citation type="submission" date="2020-10" db="EMBL/GenBank/DDBJ databases">
        <authorList>
            <person name="Han B."/>
            <person name="Lu T."/>
            <person name="Zhao Q."/>
            <person name="Huang X."/>
            <person name="Zhao Y."/>
        </authorList>
    </citation>
    <scope>NUCLEOTIDE SEQUENCE</scope>
</reference>
<proteinExistence type="inferred from homology"/>
<dbReference type="NCBIfam" id="TIGR00756">
    <property type="entry name" value="PPR"/>
    <property type="match status" value="1"/>
</dbReference>
<dbReference type="Pfam" id="PF13812">
    <property type="entry name" value="PPR_3"/>
    <property type="match status" value="1"/>
</dbReference>
<comment type="similarity">
    <text evidence="1">Belongs to the PPR family. P subfamily.</text>
</comment>
<evidence type="ECO:0000313" key="6">
    <source>
        <dbReference type="Proteomes" id="UP000604825"/>
    </source>
</evidence>
<dbReference type="FunFam" id="1.25.40.10:FF:002242">
    <property type="entry name" value="Pentatricopeptide repeat-containing protein mitochondrial"/>
    <property type="match status" value="1"/>
</dbReference>
<dbReference type="PANTHER" id="PTHR45717">
    <property type="entry name" value="OS12G0527900 PROTEIN"/>
    <property type="match status" value="1"/>
</dbReference>
<dbReference type="Proteomes" id="UP000604825">
    <property type="component" value="Unassembled WGS sequence"/>
</dbReference>
<feature type="repeat" description="PPR" evidence="4">
    <location>
        <begin position="159"/>
        <end position="193"/>
    </location>
</feature>
<comment type="caution">
    <text evidence="5">The sequence shown here is derived from an EMBL/GenBank/DDBJ whole genome shotgun (WGS) entry which is preliminary data.</text>
</comment>
<dbReference type="GO" id="GO:0003729">
    <property type="term" value="F:mRNA binding"/>
    <property type="evidence" value="ECO:0007669"/>
    <property type="project" value="UniProtKB-ARBA"/>
</dbReference>
<name>A0A811QNK7_9POAL</name>
<organism evidence="5 6">
    <name type="scientific">Miscanthus lutarioriparius</name>
    <dbReference type="NCBI Taxonomy" id="422564"/>
    <lineage>
        <taxon>Eukaryota</taxon>
        <taxon>Viridiplantae</taxon>
        <taxon>Streptophyta</taxon>
        <taxon>Embryophyta</taxon>
        <taxon>Tracheophyta</taxon>
        <taxon>Spermatophyta</taxon>
        <taxon>Magnoliopsida</taxon>
        <taxon>Liliopsida</taxon>
        <taxon>Poales</taxon>
        <taxon>Poaceae</taxon>
        <taxon>PACMAD clade</taxon>
        <taxon>Panicoideae</taxon>
        <taxon>Andropogonodae</taxon>
        <taxon>Andropogoneae</taxon>
        <taxon>Saccharinae</taxon>
        <taxon>Miscanthus</taxon>
    </lineage>
</organism>
<accession>A0A811QNK7</accession>
<dbReference type="FunFam" id="1.25.40.10:FF:001893">
    <property type="entry name" value="Pentatricopeptide repeat-containing protein mitochondrial"/>
    <property type="match status" value="1"/>
</dbReference>
<dbReference type="EMBL" id="CAJGYO010000011">
    <property type="protein sequence ID" value="CAD6260702.1"/>
    <property type="molecule type" value="Genomic_DNA"/>
</dbReference>
<sequence>MAAVLTRAGARLKRSGSGFHLRSVLAGHGPFSSEAATTAAPAAAVDDRAVAATGEEDGDDLRSRIFRLGLAKRSATAALEKWSSEGRAAPAAELRGIARDLSRVRRYKHALEVADWMKTHHESDLSESDYGMRIDLITKVFGASAAEDFFEKLPPGAKSLEAYTALLHSYGRSKMTDKAERLFERMKDANLSMDALVYNEMMTLYISVGELDKVEIIAEELKRQNVSPDLFTYNLRVSAAAASMDLEGFKGILDEMSKDPNSKEGWTVYRNLACVYVDASQLVGSGNSLVEAEAKISQREWITYDFLVILHTGLGNQERIKDIWKSMVMTSQRMTSRNYICVLSSYLMCGQLKDAGEIVDQWQRSKAPDFDISACNRLLNALLGAGLTDTADRFRELMLQKSCILTSRATVVE</sequence>
<evidence type="ECO:0000313" key="5">
    <source>
        <dbReference type="EMBL" id="CAD6260702.1"/>
    </source>
</evidence>
<dbReference type="InterPro" id="IPR011990">
    <property type="entry name" value="TPR-like_helical_dom_sf"/>
</dbReference>
<dbReference type="PANTHER" id="PTHR45717:SF4">
    <property type="entry name" value="OS04G0450200 PROTEIN"/>
    <property type="match status" value="1"/>
</dbReference>
<dbReference type="PROSITE" id="PS51375">
    <property type="entry name" value="PPR"/>
    <property type="match status" value="2"/>
</dbReference>
<evidence type="ECO:0008006" key="7">
    <source>
        <dbReference type="Google" id="ProtNLM"/>
    </source>
</evidence>
<keyword evidence="3" id="KW-0809">Transit peptide</keyword>
<protein>
    <recommendedName>
        <fullName evidence="7">Pentatricopeptide repeat-containing protein</fullName>
    </recommendedName>
</protein>
<evidence type="ECO:0000256" key="1">
    <source>
        <dbReference type="ARBA" id="ARBA00007626"/>
    </source>
</evidence>
<evidence type="ECO:0000256" key="3">
    <source>
        <dbReference type="ARBA" id="ARBA00022946"/>
    </source>
</evidence>
<keyword evidence="6" id="KW-1185">Reference proteome</keyword>
<evidence type="ECO:0000256" key="4">
    <source>
        <dbReference type="PROSITE-ProRule" id="PRU00708"/>
    </source>
</evidence>
<dbReference type="Gene3D" id="1.25.40.10">
    <property type="entry name" value="Tetratricopeptide repeat domain"/>
    <property type="match status" value="2"/>
</dbReference>
<dbReference type="AlphaFoldDB" id="A0A811QNK7"/>
<feature type="repeat" description="PPR" evidence="4">
    <location>
        <begin position="194"/>
        <end position="228"/>
    </location>
</feature>
<evidence type="ECO:0000256" key="2">
    <source>
        <dbReference type="ARBA" id="ARBA00022737"/>
    </source>
</evidence>
<dbReference type="OrthoDB" id="185373at2759"/>
<keyword evidence="2" id="KW-0677">Repeat</keyword>
<dbReference type="GO" id="GO:0005739">
    <property type="term" value="C:mitochondrion"/>
    <property type="evidence" value="ECO:0007669"/>
    <property type="project" value="TreeGrafter"/>
</dbReference>